<evidence type="ECO:0000313" key="3">
    <source>
        <dbReference type="Proteomes" id="UP000318017"/>
    </source>
</evidence>
<dbReference type="PANTHER" id="PTHR22602:SF0">
    <property type="entry name" value="TRANSFERASE CAF17, MITOCHONDRIAL-RELATED"/>
    <property type="match status" value="1"/>
</dbReference>
<dbReference type="NCBIfam" id="TIGR03317">
    <property type="entry name" value="ygfZ_signature"/>
    <property type="match status" value="1"/>
</dbReference>
<accession>A0A518GAP4</accession>
<dbReference type="InterPro" id="IPR027266">
    <property type="entry name" value="TrmE/GcvT-like"/>
</dbReference>
<keyword evidence="1" id="KW-0809">Transit peptide</keyword>
<keyword evidence="3" id="KW-1185">Reference proteome</keyword>
<proteinExistence type="predicted"/>
<name>A0A518GAP4_9BACT</name>
<organism evidence="2 3">
    <name type="scientific">Aureliella helgolandensis</name>
    <dbReference type="NCBI Taxonomy" id="2527968"/>
    <lineage>
        <taxon>Bacteria</taxon>
        <taxon>Pseudomonadati</taxon>
        <taxon>Planctomycetota</taxon>
        <taxon>Planctomycetia</taxon>
        <taxon>Pirellulales</taxon>
        <taxon>Pirellulaceae</taxon>
        <taxon>Aureliella</taxon>
    </lineage>
</organism>
<protein>
    <submittedName>
        <fullName evidence="2">Putative global regulator</fullName>
    </submittedName>
</protein>
<dbReference type="InterPro" id="IPR045179">
    <property type="entry name" value="YgfZ/GcvT"/>
</dbReference>
<evidence type="ECO:0000313" key="2">
    <source>
        <dbReference type="EMBL" id="QDV25672.1"/>
    </source>
</evidence>
<gene>
    <name evidence="2" type="ORF">Q31a_39990</name>
</gene>
<dbReference type="InterPro" id="IPR017703">
    <property type="entry name" value="YgfZ/GCV_T_CS"/>
</dbReference>
<dbReference type="EMBL" id="CP036298">
    <property type="protein sequence ID" value="QDV25672.1"/>
    <property type="molecule type" value="Genomic_DNA"/>
</dbReference>
<dbReference type="SUPFAM" id="SSF103025">
    <property type="entry name" value="Folate-binding domain"/>
    <property type="match status" value="1"/>
</dbReference>
<dbReference type="KEGG" id="ahel:Q31a_39990"/>
<dbReference type="AlphaFoldDB" id="A0A518GAP4"/>
<dbReference type="PIRSF" id="PIRSF006487">
    <property type="entry name" value="GcvT"/>
    <property type="match status" value="1"/>
</dbReference>
<dbReference type="GO" id="GO:0016226">
    <property type="term" value="P:iron-sulfur cluster assembly"/>
    <property type="evidence" value="ECO:0007669"/>
    <property type="project" value="TreeGrafter"/>
</dbReference>
<dbReference type="PANTHER" id="PTHR22602">
    <property type="entry name" value="TRANSFERASE CAF17, MITOCHONDRIAL-RELATED"/>
    <property type="match status" value="1"/>
</dbReference>
<dbReference type="Gene3D" id="3.30.1360.120">
    <property type="entry name" value="Probable tRNA modification gtpase trme, domain 1"/>
    <property type="match status" value="1"/>
</dbReference>
<reference evidence="2 3" key="1">
    <citation type="submission" date="2019-02" db="EMBL/GenBank/DDBJ databases">
        <title>Deep-cultivation of Planctomycetes and their phenomic and genomic characterization uncovers novel biology.</title>
        <authorList>
            <person name="Wiegand S."/>
            <person name="Jogler M."/>
            <person name="Boedeker C."/>
            <person name="Pinto D."/>
            <person name="Vollmers J."/>
            <person name="Rivas-Marin E."/>
            <person name="Kohn T."/>
            <person name="Peeters S.H."/>
            <person name="Heuer A."/>
            <person name="Rast P."/>
            <person name="Oberbeckmann S."/>
            <person name="Bunk B."/>
            <person name="Jeske O."/>
            <person name="Meyerdierks A."/>
            <person name="Storesund J.E."/>
            <person name="Kallscheuer N."/>
            <person name="Luecker S."/>
            <person name="Lage O.M."/>
            <person name="Pohl T."/>
            <person name="Merkel B.J."/>
            <person name="Hornburger P."/>
            <person name="Mueller R.-W."/>
            <person name="Bruemmer F."/>
            <person name="Labrenz M."/>
            <person name="Spormann A.M."/>
            <person name="Op den Camp H."/>
            <person name="Overmann J."/>
            <person name="Amann R."/>
            <person name="Jetten M.S.M."/>
            <person name="Mascher T."/>
            <person name="Medema M.H."/>
            <person name="Devos D.P."/>
            <person name="Kaster A.-K."/>
            <person name="Ovreas L."/>
            <person name="Rohde M."/>
            <person name="Galperin M.Y."/>
            <person name="Jogler C."/>
        </authorList>
    </citation>
    <scope>NUCLEOTIDE SEQUENCE [LARGE SCALE GENOMIC DNA]</scope>
    <source>
        <strain evidence="2 3">Q31a</strain>
    </source>
</reference>
<evidence type="ECO:0000256" key="1">
    <source>
        <dbReference type="ARBA" id="ARBA00022946"/>
    </source>
</evidence>
<sequence>MLSGHYLTACSFFLVSCKGYSEVNQPYFTQLSIPLMVEVVGQDAAKIVNNLCTQDIAKLGDAESRESFVTNLRGWAVAHGAIAILGNSVWIFGQHSRPEAVAQHIDRYIIREDAEVREHSNDRALYLIGQPYSTILGESTPTELPLPGNVNRFELPTGEAILEIPIRMWGATSVAWIVEQAATCAVDDFLVQHSLQRLSNEECRALQIQNFWPLESCELLEKTIPQEIDRDGLAISFTKGCYLGQETIARLDARGQLQKKLALIELPASAKAGDVILHGDKEVGVLSSVAGTSTNIPQPLGLATLKRGSFNPGTELTCNGDRALVLAHELT</sequence>
<dbReference type="Proteomes" id="UP000318017">
    <property type="component" value="Chromosome"/>
</dbReference>
<dbReference type="OrthoDB" id="9796287at2"/>